<feature type="transmembrane region" description="Helical" evidence="1">
    <location>
        <begin position="172"/>
        <end position="192"/>
    </location>
</feature>
<reference evidence="2 3" key="1">
    <citation type="submission" date="2022-01" db="EMBL/GenBank/DDBJ databases">
        <authorList>
            <person name="Xiong W."/>
            <person name="Schranz E."/>
        </authorList>
    </citation>
    <scope>NUCLEOTIDE SEQUENCE [LARGE SCALE GENOMIC DNA]</scope>
</reference>
<feature type="transmembrane region" description="Helical" evidence="1">
    <location>
        <begin position="29"/>
        <end position="53"/>
    </location>
</feature>
<evidence type="ECO:0000313" key="3">
    <source>
        <dbReference type="Proteomes" id="UP001157418"/>
    </source>
</evidence>
<keyword evidence="1" id="KW-1133">Transmembrane helix</keyword>
<dbReference type="Proteomes" id="UP001157418">
    <property type="component" value="Unassembled WGS sequence"/>
</dbReference>
<keyword evidence="1" id="KW-0812">Transmembrane</keyword>
<keyword evidence="3" id="KW-1185">Reference proteome</keyword>
<comment type="caution">
    <text evidence="2">The sequence shown here is derived from an EMBL/GenBank/DDBJ whole genome shotgun (WGS) entry which is preliminary data.</text>
</comment>
<dbReference type="EMBL" id="CAKMRJ010004920">
    <property type="protein sequence ID" value="CAH1439489.1"/>
    <property type="molecule type" value="Genomic_DNA"/>
</dbReference>
<feature type="transmembrane region" description="Helical" evidence="1">
    <location>
        <begin position="103"/>
        <end position="122"/>
    </location>
</feature>
<proteinExistence type="predicted"/>
<dbReference type="InterPro" id="IPR045501">
    <property type="entry name" value="DUF6490"/>
</dbReference>
<keyword evidence="1" id="KW-0472">Membrane</keyword>
<organism evidence="2 3">
    <name type="scientific">Lactuca virosa</name>
    <dbReference type="NCBI Taxonomy" id="75947"/>
    <lineage>
        <taxon>Eukaryota</taxon>
        <taxon>Viridiplantae</taxon>
        <taxon>Streptophyta</taxon>
        <taxon>Embryophyta</taxon>
        <taxon>Tracheophyta</taxon>
        <taxon>Spermatophyta</taxon>
        <taxon>Magnoliopsida</taxon>
        <taxon>eudicotyledons</taxon>
        <taxon>Gunneridae</taxon>
        <taxon>Pentapetalae</taxon>
        <taxon>asterids</taxon>
        <taxon>campanulids</taxon>
        <taxon>Asterales</taxon>
        <taxon>Asteraceae</taxon>
        <taxon>Cichorioideae</taxon>
        <taxon>Cichorieae</taxon>
        <taxon>Lactucinae</taxon>
        <taxon>Lactuca</taxon>
    </lineage>
</organism>
<feature type="transmembrane region" description="Helical" evidence="1">
    <location>
        <begin position="142"/>
        <end position="160"/>
    </location>
</feature>
<dbReference type="AlphaFoldDB" id="A0AAU9NNP9"/>
<accession>A0AAU9NNP9</accession>
<evidence type="ECO:0000313" key="2">
    <source>
        <dbReference type="EMBL" id="CAH1439489.1"/>
    </source>
</evidence>
<name>A0AAU9NNP9_9ASTR</name>
<dbReference type="PANTHER" id="PTHR46610:SF20">
    <property type="entry name" value="OS05G0181300 PROTEIN"/>
    <property type="match status" value="1"/>
</dbReference>
<evidence type="ECO:0000256" key="1">
    <source>
        <dbReference type="SAM" id="Phobius"/>
    </source>
</evidence>
<protein>
    <submittedName>
        <fullName evidence="2">Uncharacterized protein</fullName>
    </submittedName>
</protein>
<dbReference type="PANTHER" id="PTHR46610">
    <property type="entry name" value="OS05G0181300 PROTEIN"/>
    <property type="match status" value="1"/>
</dbReference>
<gene>
    <name evidence="2" type="ORF">LVIROSA_LOCUS25682</name>
</gene>
<sequence length="230" mass="26831">MEAHFRASASINPTPSISKRHHFNVHRNWLAKLLTAILISSIPIIMGIQIPLYKKEILIPNSRIERDSHEIPGDYQLIPFYAVIMIPNFIGTISKAIRRNENSFVMIFVVVYVGFVLSRFFLSKYVSLPKNEKLMQQMWLKLDIWFLYTVITFGFVYQFADFSPLQTTVAMYMVVSVCSLVLLFVFVIVDVIEFWKIWRYGEDHETQLSENQMTDAGKLNSYSVSIWEKV</sequence>